<accession>A0A0J1BDD6</accession>
<comment type="caution">
    <text evidence="1">The sequence shown here is derived from an EMBL/GenBank/DDBJ whole genome shotgun (WGS) entry which is preliminary data.</text>
</comment>
<evidence type="ECO:0000313" key="2">
    <source>
        <dbReference type="Proteomes" id="UP000036367"/>
    </source>
</evidence>
<dbReference type="PATRIC" id="fig|595434.4.peg.3445"/>
<dbReference type="STRING" id="595434.RISK_003619"/>
<organism evidence="1 2">
    <name type="scientific">Rhodopirellula islandica</name>
    <dbReference type="NCBI Taxonomy" id="595434"/>
    <lineage>
        <taxon>Bacteria</taxon>
        <taxon>Pseudomonadati</taxon>
        <taxon>Planctomycetota</taxon>
        <taxon>Planctomycetia</taxon>
        <taxon>Pirellulales</taxon>
        <taxon>Pirellulaceae</taxon>
        <taxon>Rhodopirellula</taxon>
    </lineage>
</organism>
<keyword evidence="2" id="KW-1185">Reference proteome</keyword>
<gene>
    <name evidence="1" type="ORF">RISK_003619</name>
</gene>
<protein>
    <submittedName>
        <fullName evidence="1">Uncharacterized protein</fullName>
    </submittedName>
</protein>
<name>A0A0J1BDD6_RHOIS</name>
<dbReference type="AlphaFoldDB" id="A0A0J1BDD6"/>
<proteinExistence type="predicted"/>
<dbReference type="EMBL" id="LECT01000028">
    <property type="protein sequence ID" value="KLU04565.1"/>
    <property type="molecule type" value="Genomic_DNA"/>
</dbReference>
<evidence type="ECO:0000313" key="1">
    <source>
        <dbReference type="EMBL" id="KLU04565.1"/>
    </source>
</evidence>
<dbReference type="Proteomes" id="UP000036367">
    <property type="component" value="Unassembled WGS sequence"/>
</dbReference>
<reference evidence="1" key="1">
    <citation type="submission" date="2015-05" db="EMBL/GenBank/DDBJ databases">
        <title>Permanent draft genome of Rhodopirellula islandicus K833.</title>
        <authorList>
            <person name="Kizina J."/>
            <person name="Richter M."/>
            <person name="Glockner F.O."/>
            <person name="Harder J."/>
        </authorList>
    </citation>
    <scope>NUCLEOTIDE SEQUENCE [LARGE SCALE GENOMIC DNA]</scope>
    <source>
        <strain evidence="1">K833</strain>
    </source>
</reference>
<sequence length="58" mass="6220">MVIFEKRSGEAYRIVLEAARATPRFLPGCPGFSAVVRVEMTAPSTTGLLIHSSSQPDA</sequence>